<gene>
    <name evidence="1" type="ORF">LMG23994_00751</name>
</gene>
<name>A0ABM8WE76_9BURK</name>
<dbReference type="RefSeq" id="WP_223999893.1">
    <property type="nucleotide sequence ID" value="NZ_CAJZAF010000003.1"/>
</dbReference>
<accession>A0ABM8WE76</accession>
<proteinExistence type="predicted"/>
<sequence>MSDLQTTIAPPFGYLYHDTVHCAACTQTKFRSQGYGRPKDGNGVPFAPFTGDFSGFRSLYPTRDAADWQGCTCDDCGRLLATGQDC</sequence>
<keyword evidence="2" id="KW-1185">Reference proteome</keyword>
<comment type="caution">
    <text evidence="1">The sequence shown here is derived from an EMBL/GenBank/DDBJ whole genome shotgun (WGS) entry which is preliminary data.</text>
</comment>
<evidence type="ECO:0000313" key="2">
    <source>
        <dbReference type="Proteomes" id="UP000701702"/>
    </source>
</evidence>
<dbReference type="EMBL" id="CAJZAF010000003">
    <property type="protein sequence ID" value="CAG9165595.1"/>
    <property type="molecule type" value="Genomic_DNA"/>
</dbReference>
<protein>
    <submittedName>
        <fullName evidence="1">Uncharacterized protein</fullName>
    </submittedName>
</protein>
<organism evidence="1 2">
    <name type="scientific">Cupriavidus pinatubonensis</name>
    <dbReference type="NCBI Taxonomy" id="248026"/>
    <lineage>
        <taxon>Bacteria</taxon>
        <taxon>Pseudomonadati</taxon>
        <taxon>Pseudomonadota</taxon>
        <taxon>Betaproteobacteria</taxon>
        <taxon>Burkholderiales</taxon>
        <taxon>Burkholderiaceae</taxon>
        <taxon>Cupriavidus</taxon>
    </lineage>
</organism>
<dbReference type="Proteomes" id="UP000701702">
    <property type="component" value="Unassembled WGS sequence"/>
</dbReference>
<reference evidence="1 2" key="1">
    <citation type="submission" date="2021-08" db="EMBL/GenBank/DDBJ databases">
        <authorList>
            <person name="Peeters C."/>
        </authorList>
    </citation>
    <scope>NUCLEOTIDE SEQUENCE [LARGE SCALE GENOMIC DNA]</scope>
    <source>
        <strain evidence="1 2">LMG 23994</strain>
    </source>
</reference>
<evidence type="ECO:0000313" key="1">
    <source>
        <dbReference type="EMBL" id="CAG9165595.1"/>
    </source>
</evidence>